<dbReference type="OrthoDB" id="116883at2759"/>
<dbReference type="GO" id="GO:1902388">
    <property type="term" value="F:ceramide 1-phosphate transfer activity"/>
    <property type="evidence" value="ECO:0007669"/>
    <property type="project" value="TreeGrafter"/>
</dbReference>
<gene>
    <name evidence="3" type="ORF">RDWZM_006419</name>
</gene>
<dbReference type="EMBL" id="JAPWDV010000002">
    <property type="protein sequence ID" value="KAJ6220607.1"/>
    <property type="molecule type" value="Genomic_DNA"/>
</dbReference>
<dbReference type="GO" id="GO:0016020">
    <property type="term" value="C:membrane"/>
    <property type="evidence" value="ECO:0007669"/>
    <property type="project" value="TreeGrafter"/>
</dbReference>
<sequence length="267" mass="30963">MFKSKKSKQKETEHTKMESNGKEHDSKASLSIDQPNNCPLPSTTSFDFDLVCHQFQLSIEITDSVDLTAYLLAYTELNKFFSFFGRLFVFVSADVVEKINTLKNYQNDSSISNHYQTLQSMIKYEINDNLLNHPKRPSGSRTLLRLHRAMEFIEQFLRDLIEIDDNQSTSGPVQTAYNRTLSRYHPWYIRKLVHVAMYSGLPTRQQLIKQILDSKNSNSTSNHDLNDNGCSDREHVNQRIDQLAHIVQKVYVTTEKLFDSHQLLDLP</sequence>
<dbReference type="SUPFAM" id="SSF110004">
    <property type="entry name" value="Glycolipid transfer protein, GLTP"/>
    <property type="match status" value="1"/>
</dbReference>
<dbReference type="Gene3D" id="1.10.3520.10">
    <property type="entry name" value="Glycolipid transfer protein"/>
    <property type="match status" value="1"/>
</dbReference>
<evidence type="ECO:0000256" key="1">
    <source>
        <dbReference type="SAM" id="MobiDB-lite"/>
    </source>
</evidence>
<evidence type="ECO:0000259" key="2">
    <source>
        <dbReference type="Pfam" id="PF08718"/>
    </source>
</evidence>
<dbReference type="Pfam" id="PF08718">
    <property type="entry name" value="GLTP"/>
    <property type="match status" value="1"/>
</dbReference>
<comment type="caution">
    <text evidence="3">The sequence shown here is derived from an EMBL/GenBank/DDBJ whole genome shotgun (WGS) entry which is preliminary data.</text>
</comment>
<feature type="region of interest" description="Disordered" evidence="1">
    <location>
        <begin position="1"/>
        <end position="34"/>
    </location>
</feature>
<feature type="domain" description="Glycolipid transfer protein" evidence="2">
    <location>
        <begin position="65"/>
        <end position="211"/>
    </location>
</feature>
<protein>
    <recommendedName>
        <fullName evidence="2">Glycolipid transfer protein domain-containing protein</fullName>
    </recommendedName>
</protein>
<evidence type="ECO:0000313" key="3">
    <source>
        <dbReference type="EMBL" id="KAJ6220607.1"/>
    </source>
</evidence>
<proteinExistence type="predicted"/>
<dbReference type="Proteomes" id="UP001142055">
    <property type="component" value="Chromosome 2"/>
</dbReference>
<keyword evidence="4" id="KW-1185">Reference proteome</keyword>
<dbReference type="GO" id="GO:0005829">
    <property type="term" value="C:cytosol"/>
    <property type="evidence" value="ECO:0007669"/>
    <property type="project" value="TreeGrafter"/>
</dbReference>
<dbReference type="InterPro" id="IPR036497">
    <property type="entry name" value="GLTP_sf"/>
</dbReference>
<dbReference type="PANTHER" id="PTHR10219">
    <property type="entry name" value="GLYCOLIPID TRANSFER PROTEIN-RELATED"/>
    <property type="match status" value="1"/>
</dbReference>
<dbReference type="GO" id="GO:1902387">
    <property type="term" value="F:ceramide 1-phosphate binding"/>
    <property type="evidence" value="ECO:0007669"/>
    <property type="project" value="TreeGrafter"/>
</dbReference>
<accession>A0A9Q0MAH2</accession>
<dbReference type="OMA" id="ICTDSYN"/>
<dbReference type="PANTHER" id="PTHR10219:SF43">
    <property type="entry name" value="GLYCOLIPID TRANSFER PROTEIN DOMAIN-CONTAINING PROTEIN"/>
    <property type="match status" value="1"/>
</dbReference>
<organism evidence="3 4">
    <name type="scientific">Blomia tropicalis</name>
    <name type="common">Mite</name>
    <dbReference type="NCBI Taxonomy" id="40697"/>
    <lineage>
        <taxon>Eukaryota</taxon>
        <taxon>Metazoa</taxon>
        <taxon>Ecdysozoa</taxon>
        <taxon>Arthropoda</taxon>
        <taxon>Chelicerata</taxon>
        <taxon>Arachnida</taxon>
        <taxon>Acari</taxon>
        <taxon>Acariformes</taxon>
        <taxon>Sarcoptiformes</taxon>
        <taxon>Astigmata</taxon>
        <taxon>Glycyphagoidea</taxon>
        <taxon>Echimyopodidae</taxon>
        <taxon>Blomia</taxon>
    </lineage>
</organism>
<feature type="compositionally biased region" description="Basic and acidic residues" evidence="1">
    <location>
        <begin position="9"/>
        <end position="27"/>
    </location>
</feature>
<evidence type="ECO:0000313" key="4">
    <source>
        <dbReference type="Proteomes" id="UP001142055"/>
    </source>
</evidence>
<dbReference type="AlphaFoldDB" id="A0A9Q0MAH2"/>
<reference evidence="3" key="1">
    <citation type="submission" date="2022-12" db="EMBL/GenBank/DDBJ databases">
        <title>Genome assemblies of Blomia tropicalis.</title>
        <authorList>
            <person name="Cui Y."/>
        </authorList>
    </citation>
    <scope>NUCLEOTIDE SEQUENCE</scope>
    <source>
        <tissue evidence="3">Adult mites</tissue>
    </source>
</reference>
<name>A0A9Q0MAH2_BLOTA</name>
<dbReference type="InterPro" id="IPR014830">
    <property type="entry name" value="Glycolipid_transfer_prot_dom"/>
</dbReference>